<keyword evidence="1" id="KW-1133">Transmembrane helix</keyword>
<keyword evidence="3" id="KW-1185">Reference proteome</keyword>
<dbReference type="Proteomes" id="UP000234275">
    <property type="component" value="Unassembled WGS sequence"/>
</dbReference>
<name>A0A2I2GMS8_9EURO</name>
<protein>
    <submittedName>
        <fullName evidence="2">Uncharacterized protein</fullName>
    </submittedName>
</protein>
<organism evidence="2 3">
    <name type="scientific">Aspergillus steynii IBT 23096</name>
    <dbReference type="NCBI Taxonomy" id="1392250"/>
    <lineage>
        <taxon>Eukaryota</taxon>
        <taxon>Fungi</taxon>
        <taxon>Dikarya</taxon>
        <taxon>Ascomycota</taxon>
        <taxon>Pezizomycotina</taxon>
        <taxon>Eurotiomycetes</taxon>
        <taxon>Eurotiomycetidae</taxon>
        <taxon>Eurotiales</taxon>
        <taxon>Aspergillaceae</taxon>
        <taxon>Aspergillus</taxon>
        <taxon>Aspergillus subgen. Circumdati</taxon>
    </lineage>
</organism>
<evidence type="ECO:0000313" key="2">
    <source>
        <dbReference type="EMBL" id="PLB54201.1"/>
    </source>
</evidence>
<gene>
    <name evidence="2" type="ORF">P170DRAFT_431837</name>
</gene>
<evidence type="ECO:0000313" key="3">
    <source>
        <dbReference type="Proteomes" id="UP000234275"/>
    </source>
</evidence>
<dbReference type="GeneID" id="36555828"/>
<keyword evidence="1" id="KW-0812">Transmembrane</keyword>
<dbReference type="EMBL" id="MSFO01000001">
    <property type="protein sequence ID" value="PLB54201.1"/>
    <property type="molecule type" value="Genomic_DNA"/>
</dbReference>
<accession>A0A2I2GMS8</accession>
<reference evidence="2 3" key="1">
    <citation type="submission" date="2016-12" db="EMBL/GenBank/DDBJ databases">
        <title>The genomes of Aspergillus section Nigri reveals drivers in fungal speciation.</title>
        <authorList>
            <consortium name="DOE Joint Genome Institute"/>
            <person name="Vesth T.C."/>
            <person name="Nybo J."/>
            <person name="Theobald S."/>
            <person name="Brandl J."/>
            <person name="Frisvad J.C."/>
            <person name="Nielsen K.F."/>
            <person name="Lyhne E.K."/>
            <person name="Kogle M.E."/>
            <person name="Kuo A."/>
            <person name="Riley R."/>
            <person name="Clum A."/>
            <person name="Nolan M."/>
            <person name="Lipzen A."/>
            <person name="Salamov A."/>
            <person name="Henrissat B."/>
            <person name="Wiebenga A."/>
            <person name="De Vries R.P."/>
            <person name="Grigoriev I.V."/>
            <person name="Mortensen U.H."/>
            <person name="Andersen M.R."/>
            <person name="Baker S.E."/>
        </authorList>
    </citation>
    <scope>NUCLEOTIDE SEQUENCE [LARGE SCALE GENOMIC DNA]</scope>
    <source>
        <strain evidence="2 3">IBT 23096</strain>
    </source>
</reference>
<keyword evidence="1" id="KW-0472">Membrane</keyword>
<comment type="caution">
    <text evidence="2">The sequence shown here is derived from an EMBL/GenBank/DDBJ whole genome shotgun (WGS) entry which is preliminary data.</text>
</comment>
<dbReference type="RefSeq" id="XP_024709503.1">
    <property type="nucleotide sequence ID" value="XM_024848129.1"/>
</dbReference>
<evidence type="ECO:0000256" key="1">
    <source>
        <dbReference type="SAM" id="Phobius"/>
    </source>
</evidence>
<sequence length="56" mass="6487">MTNYIPFTTPKAGIEEVSQQKIRVFFFFPPLLHAGIPCMVVLGFWQKENFQKKILG</sequence>
<dbReference type="AlphaFoldDB" id="A0A2I2GMS8"/>
<dbReference type="VEuPathDB" id="FungiDB:P170DRAFT_431837"/>
<feature type="transmembrane region" description="Helical" evidence="1">
    <location>
        <begin position="24"/>
        <end position="45"/>
    </location>
</feature>
<proteinExistence type="predicted"/>